<dbReference type="RefSeq" id="WP_343761753.1">
    <property type="nucleotide sequence ID" value="NZ_BAAACG010000010.1"/>
</dbReference>
<comment type="caution">
    <text evidence="2">The sequence shown here is derived from an EMBL/GenBank/DDBJ whole genome shotgun (WGS) entry which is preliminary data.</text>
</comment>
<keyword evidence="3" id="KW-1185">Reference proteome</keyword>
<organism evidence="2 3">
    <name type="scientific">Clostridium oceanicum</name>
    <dbReference type="NCBI Taxonomy" id="1543"/>
    <lineage>
        <taxon>Bacteria</taxon>
        <taxon>Bacillati</taxon>
        <taxon>Bacillota</taxon>
        <taxon>Clostridia</taxon>
        <taxon>Eubacteriales</taxon>
        <taxon>Clostridiaceae</taxon>
        <taxon>Clostridium</taxon>
    </lineage>
</organism>
<evidence type="ECO:0008006" key="4">
    <source>
        <dbReference type="Google" id="ProtNLM"/>
    </source>
</evidence>
<keyword evidence="1" id="KW-0472">Membrane</keyword>
<sequence>MKVGVTSTIVTILNLAALIGCIVLIYKSIGSFKKFINRNKEMDKKMDLILNKLENEEDKS</sequence>
<name>A0ABN1JKC1_9CLOT</name>
<keyword evidence="1" id="KW-0812">Transmembrane</keyword>
<evidence type="ECO:0000313" key="3">
    <source>
        <dbReference type="Proteomes" id="UP001501510"/>
    </source>
</evidence>
<gene>
    <name evidence="2" type="ORF">GCM10008906_23140</name>
</gene>
<keyword evidence="1" id="KW-1133">Transmembrane helix</keyword>
<evidence type="ECO:0000313" key="2">
    <source>
        <dbReference type="EMBL" id="GAA0741680.1"/>
    </source>
</evidence>
<feature type="transmembrane region" description="Helical" evidence="1">
    <location>
        <begin position="6"/>
        <end position="26"/>
    </location>
</feature>
<dbReference type="Proteomes" id="UP001501510">
    <property type="component" value="Unassembled WGS sequence"/>
</dbReference>
<dbReference type="PROSITE" id="PS51257">
    <property type="entry name" value="PROKAR_LIPOPROTEIN"/>
    <property type="match status" value="1"/>
</dbReference>
<dbReference type="EMBL" id="BAAACG010000010">
    <property type="protein sequence ID" value="GAA0741680.1"/>
    <property type="molecule type" value="Genomic_DNA"/>
</dbReference>
<accession>A0ABN1JKC1</accession>
<protein>
    <recommendedName>
        <fullName evidence="4">Carboxymuconolactone decarboxylase</fullName>
    </recommendedName>
</protein>
<proteinExistence type="predicted"/>
<reference evidence="2 3" key="1">
    <citation type="journal article" date="2019" name="Int. J. Syst. Evol. Microbiol.">
        <title>The Global Catalogue of Microorganisms (GCM) 10K type strain sequencing project: providing services to taxonomists for standard genome sequencing and annotation.</title>
        <authorList>
            <consortium name="The Broad Institute Genomics Platform"/>
            <consortium name="The Broad Institute Genome Sequencing Center for Infectious Disease"/>
            <person name="Wu L."/>
            <person name="Ma J."/>
        </authorList>
    </citation>
    <scope>NUCLEOTIDE SEQUENCE [LARGE SCALE GENOMIC DNA]</scope>
    <source>
        <strain evidence="2 3">JCM 1407</strain>
    </source>
</reference>
<evidence type="ECO:0000256" key="1">
    <source>
        <dbReference type="SAM" id="Phobius"/>
    </source>
</evidence>